<gene>
    <name evidence="5" type="ORF">M0812_07583</name>
</gene>
<dbReference type="InterPro" id="IPR021520">
    <property type="entry name" value="Stealth_CR2"/>
</dbReference>
<comment type="similarity">
    <text evidence="1">Belongs to the stealth family.</text>
</comment>
<keyword evidence="3" id="KW-0472">Membrane</keyword>
<keyword evidence="3" id="KW-0812">Transmembrane</keyword>
<evidence type="ECO:0000256" key="2">
    <source>
        <dbReference type="ARBA" id="ARBA00022679"/>
    </source>
</evidence>
<evidence type="ECO:0000313" key="5">
    <source>
        <dbReference type="EMBL" id="KAJ3447353.1"/>
    </source>
</evidence>
<keyword evidence="2" id="KW-0808">Transferase</keyword>
<dbReference type="GO" id="GO:0016772">
    <property type="term" value="F:transferase activity, transferring phosphorus-containing groups"/>
    <property type="evidence" value="ECO:0007669"/>
    <property type="project" value="InterPro"/>
</dbReference>
<evidence type="ECO:0000259" key="4">
    <source>
        <dbReference type="Pfam" id="PF11380"/>
    </source>
</evidence>
<organism evidence="5 6">
    <name type="scientific">Anaeramoeba flamelloides</name>
    <dbReference type="NCBI Taxonomy" id="1746091"/>
    <lineage>
        <taxon>Eukaryota</taxon>
        <taxon>Metamonada</taxon>
        <taxon>Anaeramoebidae</taxon>
        <taxon>Anaeramoeba</taxon>
    </lineage>
</organism>
<feature type="domain" description="Stealth protein CR2 conserved region 2" evidence="4">
    <location>
        <begin position="107"/>
        <end position="213"/>
    </location>
</feature>
<dbReference type="Pfam" id="PF11380">
    <property type="entry name" value="Stealth_CR2"/>
    <property type="match status" value="1"/>
</dbReference>
<keyword evidence="3" id="KW-1133">Transmembrane helix</keyword>
<comment type="caution">
    <text evidence="5">The sequence shown here is derived from an EMBL/GenBank/DDBJ whole genome shotgun (WGS) entry which is preliminary data.</text>
</comment>
<dbReference type="PANTHER" id="PTHR24045:SF0">
    <property type="entry name" value="N-ACETYLGLUCOSAMINE-1-PHOSPHOTRANSFERASE SUBUNITS ALPHA_BETA"/>
    <property type="match status" value="1"/>
</dbReference>
<evidence type="ECO:0000256" key="1">
    <source>
        <dbReference type="ARBA" id="ARBA00007583"/>
    </source>
</evidence>
<evidence type="ECO:0000256" key="3">
    <source>
        <dbReference type="SAM" id="Phobius"/>
    </source>
</evidence>
<dbReference type="Proteomes" id="UP001146793">
    <property type="component" value="Unassembled WGS sequence"/>
</dbReference>
<proteinExistence type="inferred from homology"/>
<dbReference type="PANTHER" id="PTHR24045">
    <property type="match status" value="1"/>
</dbReference>
<dbReference type="AlphaFoldDB" id="A0AAV7ZZE6"/>
<dbReference type="InterPro" id="IPR047141">
    <property type="entry name" value="Stealth"/>
</dbReference>
<sequence>MRSRFVGSVIIVTVVFFILLNILKSNGKKQLEASSERFQMEKESLMIDKEHAHHLNNKFDQEEKRYAIERSEFMNERDKDKYKKGEKKIDVVFTWAGIVKDNNNRNRYNYELQFSLRAVYKYLPWVNNIYVLINSNTPYPYWLKKDFFSKVIVFDRCTLFDRPRDCPTYNSFAVFSVLHKVPGLSNKFILIDDDVFINQPLTPDYFFTDEGLPRVFQKRKRKRTYLVKEYKGKGFPEWKYAKYSHLPKPLRRDFIVTFHERYPGYSELVQSHKIRYKKLTEEITMIFYEFFRSKGWIKQDKMEDAKFHQIPFSHKSDITEEFDELYEQFTTKNIKTFNCNDDFAYNPVVYQSQKKVLFEFYNKLYPDVPNYEIPNPDHDEYI</sequence>
<reference evidence="5" key="1">
    <citation type="submission" date="2022-08" db="EMBL/GenBank/DDBJ databases">
        <title>Novel sulphate-reducing endosymbionts in the free-living metamonad Anaeramoeba.</title>
        <authorList>
            <person name="Jerlstrom-Hultqvist J."/>
            <person name="Cepicka I."/>
            <person name="Gallot-Lavallee L."/>
            <person name="Salas-Leiva D."/>
            <person name="Curtis B.A."/>
            <person name="Zahonova K."/>
            <person name="Pipaliya S."/>
            <person name="Dacks J."/>
            <person name="Roger A.J."/>
        </authorList>
    </citation>
    <scope>NUCLEOTIDE SEQUENCE</scope>
    <source>
        <strain evidence="5">Busselton2</strain>
    </source>
</reference>
<name>A0AAV7ZZE6_9EUKA</name>
<dbReference type="EMBL" id="JANTQA010000016">
    <property type="protein sequence ID" value="KAJ3447353.1"/>
    <property type="molecule type" value="Genomic_DNA"/>
</dbReference>
<accession>A0AAV7ZZE6</accession>
<dbReference type="GO" id="GO:0005794">
    <property type="term" value="C:Golgi apparatus"/>
    <property type="evidence" value="ECO:0007669"/>
    <property type="project" value="TreeGrafter"/>
</dbReference>
<evidence type="ECO:0000313" key="6">
    <source>
        <dbReference type="Proteomes" id="UP001146793"/>
    </source>
</evidence>
<feature type="transmembrane region" description="Helical" evidence="3">
    <location>
        <begin position="6"/>
        <end position="23"/>
    </location>
</feature>
<protein>
    <recommendedName>
        <fullName evidence="4">Stealth protein CR2 conserved region 2 domain-containing protein</fullName>
    </recommendedName>
</protein>